<sequence>MNEDPRHAGNVVLLRGGCLWLLAALILAWCLVALNFGLPLIKDIFPGKTTRVLQAHIDFLLMTALILGFYAAKTPLPGHVRWAMVVGAFTNSSLFLLQAMFPALDSPTPPDGVFPKIFLVYLLTSLVVTSYGFGKAAVIVFRSTFDARYIK</sequence>
<dbReference type="Proteomes" id="UP000236286">
    <property type="component" value="Unassembled WGS sequence"/>
</dbReference>
<organism evidence="2 3">
    <name type="scientific">Methylocella silvestris</name>
    <dbReference type="NCBI Taxonomy" id="199596"/>
    <lineage>
        <taxon>Bacteria</taxon>
        <taxon>Pseudomonadati</taxon>
        <taxon>Pseudomonadota</taxon>
        <taxon>Alphaproteobacteria</taxon>
        <taxon>Hyphomicrobiales</taxon>
        <taxon>Beijerinckiaceae</taxon>
        <taxon>Methylocella</taxon>
    </lineage>
</organism>
<protein>
    <submittedName>
        <fullName evidence="2">Uncharacterized protein</fullName>
    </submittedName>
</protein>
<comment type="caution">
    <text evidence="2">The sequence shown here is derived from an EMBL/GenBank/DDBJ whole genome shotgun (WGS) entry which is preliminary data.</text>
</comment>
<evidence type="ECO:0000256" key="1">
    <source>
        <dbReference type="SAM" id="Phobius"/>
    </source>
</evidence>
<accession>A0A2J7TMM8</accession>
<name>A0A2J7TMM8_METSI</name>
<keyword evidence="1" id="KW-0472">Membrane</keyword>
<feature type="transmembrane region" description="Helical" evidence="1">
    <location>
        <begin position="79"/>
        <end position="97"/>
    </location>
</feature>
<evidence type="ECO:0000313" key="3">
    <source>
        <dbReference type="Proteomes" id="UP000236286"/>
    </source>
</evidence>
<feature type="transmembrane region" description="Helical" evidence="1">
    <location>
        <begin position="12"/>
        <end position="41"/>
    </location>
</feature>
<dbReference type="EMBL" id="PDZR01000001">
    <property type="protein sequence ID" value="PNG28024.1"/>
    <property type="molecule type" value="Genomic_DNA"/>
</dbReference>
<keyword evidence="1" id="KW-1133">Transmembrane helix</keyword>
<feature type="transmembrane region" description="Helical" evidence="1">
    <location>
        <begin position="53"/>
        <end position="72"/>
    </location>
</feature>
<proteinExistence type="predicted"/>
<dbReference type="AlphaFoldDB" id="A0A2J7TMM8"/>
<keyword evidence="1" id="KW-0812">Transmembrane</keyword>
<evidence type="ECO:0000313" key="2">
    <source>
        <dbReference type="EMBL" id="PNG28024.1"/>
    </source>
</evidence>
<dbReference type="OrthoDB" id="8536790at2"/>
<dbReference type="RefSeq" id="WP_102842329.1">
    <property type="nucleotide sequence ID" value="NZ_PDZR01000001.1"/>
</dbReference>
<gene>
    <name evidence="2" type="ORF">CR492_01350</name>
</gene>
<feature type="transmembrane region" description="Helical" evidence="1">
    <location>
        <begin position="117"/>
        <end position="141"/>
    </location>
</feature>
<reference evidence="2 3" key="1">
    <citation type="submission" date="2017-10" db="EMBL/GenBank/DDBJ databases">
        <title>Genome announcement of Methylocella silvestris TVC from permafrost.</title>
        <authorList>
            <person name="Wang J."/>
            <person name="Geng K."/>
            <person name="Ul-Haque F."/>
            <person name="Crombie A.T."/>
            <person name="Street L.E."/>
            <person name="Wookey P.A."/>
            <person name="Murrell J.C."/>
            <person name="Pratscher J."/>
        </authorList>
    </citation>
    <scope>NUCLEOTIDE SEQUENCE [LARGE SCALE GENOMIC DNA]</scope>
    <source>
        <strain evidence="2 3">TVC</strain>
    </source>
</reference>